<sequence length="206" mass="22497">MVNRHAFGFRAAAVATGLVLSTALCVAVPTASAAPPTPDFGAEIDGYAPHDPQNTCDPTDKPGVVEFKDLLAATYGNRHWGISRACDQGATSEHKEGRALDYAFNVTDATEQAQADDVLNWLMATDRHGNAHALVRRLGIMYIIWNNQIWSATDPRWTQYNNCSGDSGDPTACHRDHIHFSFSRQGANKETSWWTAQGAPQAEQGR</sequence>
<dbReference type="InterPro" id="IPR058593">
    <property type="entry name" value="ARB_07466-like_C"/>
</dbReference>
<evidence type="ECO:0000313" key="3">
    <source>
        <dbReference type="EMBL" id="MBB5953749.1"/>
    </source>
</evidence>
<dbReference type="Proteomes" id="UP000547510">
    <property type="component" value="Unassembled WGS sequence"/>
</dbReference>
<name>A0A841C8L5_9PSEU</name>
<keyword evidence="4" id="KW-1185">Reference proteome</keyword>
<evidence type="ECO:0000259" key="2">
    <source>
        <dbReference type="Pfam" id="PF26571"/>
    </source>
</evidence>
<dbReference type="EMBL" id="JACHJN010000001">
    <property type="protein sequence ID" value="MBB5953749.1"/>
    <property type="molecule type" value="Genomic_DNA"/>
</dbReference>
<accession>A0A841C8L5</accession>
<feature type="signal peptide" evidence="1">
    <location>
        <begin position="1"/>
        <end position="33"/>
    </location>
</feature>
<dbReference type="AlphaFoldDB" id="A0A841C8L5"/>
<gene>
    <name evidence="3" type="ORF">FHS29_000319</name>
</gene>
<proteinExistence type="predicted"/>
<organism evidence="3 4">
    <name type="scientific">Saccharothrix tamanrassetensis</name>
    <dbReference type="NCBI Taxonomy" id="1051531"/>
    <lineage>
        <taxon>Bacteria</taxon>
        <taxon>Bacillati</taxon>
        <taxon>Actinomycetota</taxon>
        <taxon>Actinomycetes</taxon>
        <taxon>Pseudonocardiales</taxon>
        <taxon>Pseudonocardiaceae</taxon>
        <taxon>Saccharothrix</taxon>
    </lineage>
</organism>
<evidence type="ECO:0000256" key="1">
    <source>
        <dbReference type="SAM" id="SignalP"/>
    </source>
</evidence>
<feature type="chain" id="PRO_5032992476" description="ARB-07466-like C-terminal domain-containing protein" evidence="1">
    <location>
        <begin position="34"/>
        <end position="206"/>
    </location>
</feature>
<protein>
    <recommendedName>
        <fullName evidence="2">ARB-07466-like C-terminal domain-containing protein</fullName>
    </recommendedName>
</protein>
<dbReference type="RefSeq" id="WP_184687514.1">
    <property type="nucleotide sequence ID" value="NZ_JACHJN010000001.1"/>
</dbReference>
<dbReference type="Pfam" id="PF26571">
    <property type="entry name" value="VldE"/>
    <property type="match status" value="1"/>
</dbReference>
<comment type="caution">
    <text evidence="3">The sequence shown here is derived from an EMBL/GenBank/DDBJ whole genome shotgun (WGS) entry which is preliminary data.</text>
</comment>
<keyword evidence="1" id="KW-0732">Signal</keyword>
<evidence type="ECO:0000313" key="4">
    <source>
        <dbReference type="Proteomes" id="UP000547510"/>
    </source>
</evidence>
<feature type="domain" description="ARB-07466-like C-terminal" evidence="2">
    <location>
        <begin position="61"/>
        <end position="174"/>
    </location>
</feature>
<reference evidence="3 4" key="1">
    <citation type="submission" date="2020-08" db="EMBL/GenBank/DDBJ databases">
        <title>Genomic Encyclopedia of Type Strains, Phase III (KMG-III): the genomes of soil and plant-associated and newly described type strains.</title>
        <authorList>
            <person name="Whitman W."/>
        </authorList>
    </citation>
    <scope>NUCLEOTIDE SEQUENCE [LARGE SCALE GENOMIC DNA]</scope>
    <source>
        <strain evidence="3 4">CECT 8640</strain>
    </source>
</reference>